<evidence type="ECO:0000256" key="13">
    <source>
        <dbReference type="ARBA" id="ARBA00023134"/>
    </source>
</evidence>
<feature type="binding site" evidence="15">
    <location>
        <position position="49"/>
    </location>
    <ligand>
        <name>GTP</name>
        <dbReference type="ChEBI" id="CHEBI:37565"/>
    </ligand>
</feature>
<feature type="binding site" evidence="15">
    <location>
        <position position="44"/>
    </location>
    <ligand>
        <name>GTP</name>
        <dbReference type="ChEBI" id="CHEBI:37565"/>
    </ligand>
</feature>
<sequence length="215" mass="24262">MEEAKKLFGRFREILNTVYEKTLANFVRGIFSKPSSILFLGIDNAGKTTLVKKLKHGVNDTYMPTRHPSKSQIEIGNLRASVVDLGGHKAARVAWNNYFYNCDGIIFIVDVHDTERFEEVKEAYLNMRSLEKKAPIAVLMNKVDLVGRDPVSAANDTQWTDELSELTGIYNEPVESGQPVNISYVSIIHENADVLTGPLAMAFKWLEIMINQQKK</sequence>
<dbReference type="Gene3D" id="3.40.50.300">
    <property type="entry name" value="P-loop containing nucleotide triphosphate hydrolases"/>
    <property type="match status" value="1"/>
</dbReference>
<organism evidence="20 21">
    <name type="scientific">Nosema granulosis</name>
    <dbReference type="NCBI Taxonomy" id="83296"/>
    <lineage>
        <taxon>Eukaryota</taxon>
        <taxon>Fungi</taxon>
        <taxon>Fungi incertae sedis</taxon>
        <taxon>Microsporidia</taxon>
        <taxon>Nosematidae</taxon>
        <taxon>Nosema</taxon>
    </lineage>
</organism>
<feature type="binding site" evidence="15">
    <location>
        <position position="188"/>
    </location>
    <ligand>
        <name>GTP</name>
        <dbReference type="ChEBI" id="CHEBI:37565"/>
    </ligand>
</feature>
<dbReference type="AlphaFoldDB" id="A0A9P6KZA7"/>
<dbReference type="GO" id="GO:0003924">
    <property type="term" value="F:GTPase activity"/>
    <property type="evidence" value="ECO:0007669"/>
    <property type="project" value="InterPro"/>
</dbReference>
<keyword evidence="13 16" id="KW-0342">GTP-binding</keyword>
<dbReference type="InterPro" id="IPR027417">
    <property type="entry name" value="P-loop_NTPase"/>
</dbReference>
<evidence type="ECO:0000256" key="2">
    <source>
        <dbReference type="ARBA" id="ARBA00004299"/>
    </source>
</evidence>
<evidence type="ECO:0000256" key="1">
    <source>
        <dbReference type="ARBA" id="ARBA00004255"/>
    </source>
</evidence>
<keyword evidence="11 19" id="KW-0653">Protein transport</keyword>
<evidence type="ECO:0000256" key="11">
    <source>
        <dbReference type="ARBA" id="ARBA00022927"/>
    </source>
</evidence>
<comment type="similarity">
    <text evidence="18">Belongs to the small GTPase superfamily. Arf family.</text>
</comment>
<feature type="binding site" evidence="15">
    <location>
        <position position="142"/>
    </location>
    <ligand>
        <name>GTP</name>
        <dbReference type="ChEBI" id="CHEBI:37565"/>
    </ligand>
</feature>
<keyword evidence="10 19" id="KW-0931">ER-Golgi transport</keyword>
<dbReference type="OrthoDB" id="2011769at2759"/>
<dbReference type="EMBL" id="SBJO01000130">
    <property type="protein sequence ID" value="KAF9762803.1"/>
    <property type="molecule type" value="Genomic_DNA"/>
</dbReference>
<reference evidence="20 21" key="1">
    <citation type="journal article" date="2020" name="Genome Biol. Evol.">
        <title>Comparative genomics of strictly vertically transmitted, feminizing microsporidia endosymbionts of amphipod crustaceans.</title>
        <authorList>
            <person name="Cormier A."/>
            <person name="Chebbi M.A."/>
            <person name="Giraud I."/>
            <person name="Wattier R."/>
            <person name="Teixeira M."/>
            <person name="Gilbert C."/>
            <person name="Rigaud T."/>
            <person name="Cordaux R."/>
        </authorList>
    </citation>
    <scope>NUCLEOTIDE SEQUENCE [LARGE SCALE GENOMIC DNA]</scope>
    <source>
        <strain evidence="20 21">Ou3-Ou53</strain>
    </source>
</reference>
<dbReference type="PRINTS" id="PR00328">
    <property type="entry name" value="SAR1GTPBP"/>
</dbReference>
<evidence type="ECO:0000256" key="14">
    <source>
        <dbReference type="PIRSR" id="PIRSR606687-1"/>
    </source>
</evidence>
<dbReference type="GO" id="GO:0005525">
    <property type="term" value="F:GTP binding"/>
    <property type="evidence" value="ECO:0007669"/>
    <property type="project" value="UniProtKB-KW"/>
</dbReference>
<feature type="binding site" evidence="15">
    <location>
        <position position="141"/>
    </location>
    <ligand>
        <name>GTP</name>
        <dbReference type="ChEBI" id="CHEBI:37565"/>
    </ligand>
</feature>
<feature type="binding site" evidence="16">
    <location>
        <position position="87"/>
    </location>
    <ligand>
        <name>GTP</name>
        <dbReference type="ChEBI" id="CHEBI:37565"/>
    </ligand>
</feature>
<feature type="binding site" evidence="16">
    <location>
        <begin position="41"/>
        <end position="48"/>
    </location>
    <ligand>
        <name>GTP</name>
        <dbReference type="ChEBI" id="CHEBI:37565"/>
    </ligand>
</feature>
<keyword evidence="7 19" id="KW-0813">Transport</keyword>
<feature type="binding site" evidence="17">
    <location>
        <position position="48"/>
    </location>
    <ligand>
        <name>Mg(2+)</name>
        <dbReference type="ChEBI" id="CHEBI:18420"/>
    </ligand>
</feature>
<dbReference type="InterPro" id="IPR005225">
    <property type="entry name" value="Small_GTP-bd"/>
</dbReference>
<evidence type="ECO:0000256" key="6">
    <source>
        <dbReference type="ARBA" id="ARBA00021124"/>
    </source>
</evidence>
<name>A0A9P6KZA7_9MICR</name>
<feature type="binding site" evidence="14">
    <location>
        <position position="43"/>
    </location>
    <ligand>
        <name>Mg(2+)</name>
        <dbReference type="ChEBI" id="CHEBI:18420"/>
    </ligand>
</feature>
<dbReference type="GO" id="GO:0012507">
    <property type="term" value="C:ER to Golgi transport vesicle membrane"/>
    <property type="evidence" value="ECO:0007669"/>
    <property type="project" value="UniProtKB-SubCell"/>
</dbReference>
<keyword evidence="14" id="KW-0479">Metal-binding</keyword>
<evidence type="ECO:0000256" key="15">
    <source>
        <dbReference type="PIRSR" id="PIRSR606687-2"/>
    </source>
</evidence>
<evidence type="ECO:0000256" key="8">
    <source>
        <dbReference type="ARBA" id="ARBA00022741"/>
    </source>
</evidence>
<feature type="binding site" evidence="15">
    <location>
        <position position="46"/>
    </location>
    <ligand>
        <name>GTP</name>
        <dbReference type="ChEBI" id="CHEBI:37565"/>
    </ligand>
</feature>
<evidence type="ECO:0000256" key="18">
    <source>
        <dbReference type="RuleBase" id="RU003925"/>
    </source>
</evidence>
<feature type="binding site" evidence="15">
    <location>
        <position position="47"/>
    </location>
    <ligand>
        <name>GTP</name>
        <dbReference type="ChEBI" id="CHEBI:37565"/>
    </ligand>
</feature>
<evidence type="ECO:0000256" key="16">
    <source>
        <dbReference type="PIRSR" id="PIRSR606689-1"/>
    </source>
</evidence>
<evidence type="ECO:0000256" key="10">
    <source>
        <dbReference type="ARBA" id="ARBA00022892"/>
    </source>
</evidence>
<dbReference type="SMART" id="SM00178">
    <property type="entry name" value="SAR"/>
    <property type="match status" value="1"/>
</dbReference>
<dbReference type="PANTHER" id="PTHR45684">
    <property type="entry name" value="RE74312P"/>
    <property type="match status" value="1"/>
</dbReference>
<keyword evidence="8 15" id="KW-0547">Nucleotide-binding</keyword>
<accession>A0A9P6KZA7</accession>
<gene>
    <name evidence="20" type="primary">SAR1</name>
    <name evidence="20" type="ORF">NGRA_1736</name>
</gene>
<feature type="binding site" evidence="15">
    <location>
        <position position="144"/>
    </location>
    <ligand>
        <name>GTP</name>
        <dbReference type="ChEBI" id="CHEBI:37565"/>
    </ligand>
</feature>
<evidence type="ECO:0000313" key="21">
    <source>
        <dbReference type="Proteomes" id="UP000740883"/>
    </source>
</evidence>
<dbReference type="SMART" id="SM00177">
    <property type="entry name" value="ARF"/>
    <property type="match status" value="1"/>
</dbReference>
<evidence type="ECO:0000256" key="3">
    <source>
        <dbReference type="ARBA" id="ARBA00004397"/>
    </source>
</evidence>
<evidence type="ECO:0000256" key="7">
    <source>
        <dbReference type="ARBA" id="ARBA00022448"/>
    </source>
</evidence>
<dbReference type="Proteomes" id="UP000740883">
    <property type="component" value="Unassembled WGS sequence"/>
</dbReference>
<feature type="binding site" evidence="15">
    <location>
        <position position="187"/>
    </location>
    <ligand>
        <name>GTP</name>
        <dbReference type="ChEBI" id="CHEBI:37565"/>
    </ligand>
</feature>
<comment type="caution">
    <text evidence="20">The sequence shown here is derived from an EMBL/GenBank/DDBJ whole genome shotgun (WGS) entry which is preliminary data.</text>
</comment>
<evidence type="ECO:0000256" key="4">
    <source>
        <dbReference type="ARBA" id="ARBA00007507"/>
    </source>
</evidence>
<proteinExistence type="inferred from homology"/>
<evidence type="ECO:0000256" key="17">
    <source>
        <dbReference type="PIRSR" id="PIRSR606689-2"/>
    </source>
</evidence>
<evidence type="ECO:0000313" key="20">
    <source>
        <dbReference type="EMBL" id="KAF9762803.1"/>
    </source>
</evidence>
<evidence type="ECO:0000256" key="19">
    <source>
        <dbReference type="RuleBase" id="RU003926"/>
    </source>
</evidence>
<dbReference type="GO" id="GO:0016192">
    <property type="term" value="P:vesicle-mediated transport"/>
    <property type="evidence" value="ECO:0007669"/>
    <property type="project" value="UniProtKB-KW"/>
</dbReference>
<dbReference type="GO" id="GO:0046872">
    <property type="term" value="F:metal ion binding"/>
    <property type="evidence" value="ECO:0007669"/>
    <property type="project" value="UniProtKB-KW"/>
</dbReference>
<dbReference type="GO" id="GO:0006886">
    <property type="term" value="P:intracellular protein transport"/>
    <property type="evidence" value="ECO:0007669"/>
    <property type="project" value="InterPro"/>
</dbReference>
<dbReference type="InterPro" id="IPR006689">
    <property type="entry name" value="Small_GTPase_ARF/SAR"/>
</dbReference>
<protein>
    <recommendedName>
        <fullName evidence="6">Small COPII coat GTPase SAR1</fullName>
    </recommendedName>
    <alternativeName>
        <fullName evidence="5">Small COPII coat GTPase sar1</fullName>
    </alternativeName>
</protein>
<dbReference type="InterPro" id="IPR006687">
    <property type="entry name" value="Small_GTPase_SAR1"/>
</dbReference>
<dbReference type="PROSITE" id="PS51417">
    <property type="entry name" value="ARF"/>
    <property type="match status" value="1"/>
</dbReference>
<dbReference type="GO" id="GO:0000139">
    <property type="term" value="C:Golgi membrane"/>
    <property type="evidence" value="ECO:0007669"/>
    <property type="project" value="UniProtKB-SubCell"/>
</dbReference>
<keyword evidence="12 19" id="KW-0333">Golgi apparatus</keyword>
<dbReference type="SUPFAM" id="SSF52540">
    <property type="entry name" value="P-loop containing nucleoside triphosphate hydrolases"/>
    <property type="match status" value="1"/>
</dbReference>
<feature type="binding site" evidence="17">
    <location>
        <position position="65"/>
    </location>
    <ligand>
        <name>Mg(2+)</name>
        <dbReference type="ChEBI" id="CHEBI:18420"/>
    </ligand>
</feature>
<keyword evidence="14" id="KW-0460">Magnesium</keyword>
<keyword evidence="21" id="KW-1185">Reference proteome</keyword>
<evidence type="ECO:0000256" key="12">
    <source>
        <dbReference type="ARBA" id="ARBA00023034"/>
    </source>
</evidence>
<comment type="similarity">
    <text evidence="4 19">Belongs to the small GTPase superfamily. SAR1 family.</text>
</comment>
<evidence type="ECO:0000256" key="9">
    <source>
        <dbReference type="ARBA" id="ARBA00022824"/>
    </source>
</evidence>
<dbReference type="GO" id="GO:0005789">
    <property type="term" value="C:endoplasmic reticulum membrane"/>
    <property type="evidence" value="ECO:0007669"/>
    <property type="project" value="UniProtKB-SubCell"/>
</dbReference>
<evidence type="ECO:0000256" key="5">
    <source>
        <dbReference type="ARBA" id="ARBA00019961"/>
    </source>
</evidence>
<dbReference type="NCBIfam" id="TIGR00231">
    <property type="entry name" value="small_GTP"/>
    <property type="match status" value="1"/>
</dbReference>
<keyword evidence="9 19" id="KW-0256">Endoplasmic reticulum</keyword>
<comment type="subcellular location">
    <subcellularLocation>
        <location evidence="2">Cytoplasmic vesicle</location>
        <location evidence="2">COPII-coated vesicle membrane</location>
        <topology evidence="2">Peripheral membrane protein</topology>
        <orientation evidence="2">Cytoplasmic side</orientation>
    </subcellularLocation>
    <subcellularLocation>
        <location evidence="3">Endoplasmic reticulum membrane</location>
        <topology evidence="3">Peripheral membrane protein</topology>
        <orientation evidence="3">Cytoplasmic side</orientation>
    </subcellularLocation>
    <subcellularLocation>
        <location evidence="1">Golgi apparatus membrane</location>
        <topology evidence="1">Peripheral membrane protein</topology>
        <orientation evidence="1">Cytoplasmic side</orientation>
    </subcellularLocation>
</comment>
<feature type="binding site" evidence="15">
    <location>
        <position position="48"/>
    </location>
    <ligand>
        <name>GTP</name>
        <dbReference type="ChEBI" id="CHEBI:37565"/>
    </ligand>
</feature>
<dbReference type="Pfam" id="PF00025">
    <property type="entry name" value="Arf"/>
    <property type="match status" value="1"/>
</dbReference>
<feature type="binding site" evidence="16">
    <location>
        <begin position="141"/>
        <end position="144"/>
    </location>
    <ligand>
        <name>GTP</name>
        <dbReference type="ChEBI" id="CHEBI:37565"/>
    </ligand>
</feature>